<protein>
    <submittedName>
        <fullName evidence="1">Uncharacterized protein</fullName>
    </submittedName>
</protein>
<name>F4RQX4_MELLP</name>
<dbReference type="GeneID" id="18923271"/>
<gene>
    <name evidence="1" type="ORF">MELLADRAFT_107781</name>
</gene>
<reference evidence="2" key="1">
    <citation type="journal article" date="2011" name="Proc. Natl. Acad. Sci. U.S.A.">
        <title>Obligate biotrophy features unraveled by the genomic analysis of rust fungi.</title>
        <authorList>
            <person name="Duplessis S."/>
            <person name="Cuomo C.A."/>
            <person name="Lin Y.-C."/>
            <person name="Aerts A."/>
            <person name="Tisserant E."/>
            <person name="Veneault-Fourrey C."/>
            <person name="Joly D.L."/>
            <person name="Hacquard S."/>
            <person name="Amselem J."/>
            <person name="Cantarel B.L."/>
            <person name="Chiu R."/>
            <person name="Coutinho P.M."/>
            <person name="Feau N."/>
            <person name="Field M."/>
            <person name="Frey P."/>
            <person name="Gelhaye E."/>
            <person name="Goldberg J."/>
            <person name="Grabherr M.G."/>
            <person name="Kodira C.D."/>
            <person name="Kohler A."/>
            <person name="Kuees U."/>
            <person name="Lindquist E.A."/>
            <person name="Lucas S.M."/>
            <person name="Mago R."/>
            <person name="Mauceli E."/>
            <person name="Morin E."/>
            <person name="Murat C."/>
            <person name="Pangilinan J.L."/>
            <person name="Park R."/>
            <person name="Pearson M."/>
            <person name="Quesneville H."/>
            <person name="Rouhier N."/>
            <person name="Sakthikumar S."/>
            <person name="Salamov A.A."/>
            <person name="Schmutz J."/>
            <person name="Selles B."/>
            <person name="Shapiro H."/>
            <person name="Tanguay P."/>
            <person name="Tuskan G.A."/>
            <person name="Henrissat B."/>
            <person name="Van de Peer Y."/>
            <person name="Rouze P."/>
            <person name="Ellis J.G."/>
            <person name="Dodds P.N."/>
            <person name="Schein J.E."/>
            <person name="Zhong S."/>
            <person name="Hamelin R.C."/>
            <person name="Grigoriev I.V."/>
            <person name="Szabo L.J."/>
            <person name="Martin F."/>
        </authorList>
    </citation>
    <scope>NUCLEOTIDE SEQUENCE [LARGE SCALE GENOMIC DNA]</scope>
    <source>
        <strain evidence="2">98AG31 / pathotype 3-4-7</strain>
    </source>
</reference>
<dbReference type="AlphaFoldDB" id="F4RQX4"/>
<proteinExistence type="predicted"/>
<evidence type="ECO:0000313" key="2">
    <source>
        <dbReference type="Proteomes" id="UP000001072"/>
    </source>
</evidence>
<dbReference type="EMBL" id="GL883114">
    <property type="protein sequence ID" value="EGG05247.1"/>
    <property type="molecule type" value="Genomic_DNA"/>
</dbReference>
<accession>F4RQX4</accession>
<sequence>MKSRRHIFVDQYSMDMFEEIQKYTIRFETFKNLKVGLKKEGCHRIHPVLDTKSNKGDLAGCIFQYIPDYMKATPPLIEESKGKSHEVLRYFSLLNPTHKTNLPGNIIESRISIWSNAKVFARKAFFQPDLKDFGKYIILKSKVISESRNSEIINLIQMMGEISVHTIYIPFLMENFFPDIMLKGGIYDRTIKLTLRLLQSPSVGMKEHLWLLGLLKILKEQLPAGHLAPLREDIREGPICQGMLEFFYTQRLNLVHMVEKVWEGGISEATDRHQGPRCPTACATKRKGVSRSLFQTIIPY</sequence>
<organism evidence="2">
    <name type="scientific">Melampsora larici-populina (strain 98AG31 / pathotype 3-4-7)</name>
    <name type="common">Poplar leaf rust fungus</name>
    <dbReference type="NCBI Taxonomy" id="747676"/>
    <lineage>
        <taxon>Eukaryota</taxon>
        <taxon>Fungi</taxon>
        <taxon>Dikarya</taxon>
        <taxon>Basidiomycota</taxon>
        <taxon>Pucciniomycotina</taxon>
        <taxon>Pucciniomycetes</taxon>
        <taxon>Pucciniales</taxon>
        <taxon>Melampsoraceae</taxon>
        <taxon>Melampsora</taxon>
    </lineage>
</organism>
<dbReference type="InParanoid" id="F4RQX4"/>
<dbReference type="HOGENOM" id="CLU_927738_0_0_1"/>
<evidence type="ECO:0000313" key="1">
    <source>
        <dbReference type="EMBL" id="EGG05247.1"/>
    </source>
</evidence>
<dbReference type="Proteomes" id="UP000001072">
    <property type="component" value="Unassembled WGS sequence"/>
</dbReference>
<dbReference type="KEGG" id="mlr:MELLADRAFT_107781"/>
<dbReference type="VEuPathDB" id="FungiDB:MELLADRAFT_107781"/>
<keyword evidence="2" id="KW-1185">Reference proteome</keyword>
<dbReference type="RefSeq" id="XP_007411612.1">
    <property type="nucleotide sequence ID" value="XM_007411550.1"/>
</dbReference>